<organism evidence="3 4">
    <name type="scientific">Rhodovibrio salinarum</name>
    <dbReference type="NCBI Taxonomy" id="1087"/>
    <lineage>
        <taxon>Bacteria</taxon>
        <taxon>Pseudomonadati</taxon>
        <taxon>Pseudomonadota</taxon>
        <taxon>Alphaproteobacteria</taxon>
        <taxon>Rhodospirillales</taxon>
        <taxon>Rhodovibrionaceae</taxon>
        <taxon>Rhodovibrio</taxon>
    </lineage>
</organism>
<dbReference type="RefSeq" id="WP_027287590.1">
    <property type="nucleotide sequence ID" value="NZ_NRRE01000008.1"/>
</dbReference>
<evidence type="ECO:0000313" key="3">
    <source>
        <dbReference type="EMBL" id="MBK1695879.1"/>
    </source>
</evidence>
<dbReference type="NCBIfam" id="TIGR04430">
    <property type="entry name" value="OM_asym_MlaD"/>
    <property type="match status" value="1"/>
</dbReference>
<feature type="domain" description="Mce/MlaD" evidence="2">
    <location>
        <begin position="36"/>
        <end position="114"/>
    </location>
</feature>
<evidence type="ECO:0000259" key="2">
    <source>
        <dbReference type="Pfam" id="PF02470"/>
    </source>
</evidence>
<gene>
    <name evidence="3" type="primary">mlaD</name>
    <name evidence="3" type="ORF">CKO21_01285</name>
</gene>
<sequence>MRRNIIETIMGAAVILVAVGFVVFAFSATGVGSSVDGYRVTARFDNAQGVTPGTDVRMAGVKIGAVVAQRLNTETYFAEVELAIQEDIRLPQDTSARIVPEGLLGGNYVNLEPGGAEATIPDGGQIQYTQGAVNLIDLIGRFMFSSGGDSGGSGSGGSGSVPGGGAVPGGN</sequence>
<proteinExistence type="predicted"/>
<comment type="caution">
    <text evidence="3">The sequence shown here is derived from an EMBL/GenBank/DDBJ whole genome shotgun (WGS) entry which is preliminary data.</text>
</comment>
<protein>
    <submittedName>
        <fullName evidence="3">Outer membrane lipid asymmetry maintenance protein MlaD</fullName>
    </submittedName>
</protein>
<dbReference type="PANTHER" id="PTHR33371">
    <property type="entry name" value="INTERMEMBRANE PHOSPHOLIPID TRANSPORT SYSTEM BINDING PROTEIN MLAD-RELATED"/>
    <property type="match status" value="1"/>
</dbReference>
<dbReference type="Proteomes" id="UP000778970">
    <property type="component" value="Unassembled WGS sequence"/>
</dbReference>
<feature type="region of interest" description="Disordered" evidence="1">
    <location>
        <begin position="149"/>
        <end position="171"/>
    </location>
</feature>
<keyword evidence="4" id="KW-1185">Reference proteome</keyword>
<dbReference type="GO" id="GO:0005543">
    <property type="term" value="F:phospholipid binding"/>
    <property type="evidence" value="ECO:0007669"/>
    <property type="project" value="TreeGrafter"/>
</dbReference>
<dbReference type="GO" id="GO:0005548">
    <property type="term" value="F:phospholipid transporter activity"/>
    <property type="evidence" value="ECO:0007669"/>
    <property type="project" value="TreeGrafter"/>
</dbReference>
<dbReference type="InterPro" id="IPR003399">
    <property type="entry name" value="Mce/MlaD"/>
</dbReference>
<dbReference type="InterPro" id="IPR052336">
    <property type="entry name" value="MlaD_Phospholipid_Transporter"/>
</dbReference>
<dbReference type="EMBL" id="NRRE01000008">
    <property type="protein sequence ID" value="MBK1695879.1"/>
    <property type="molecule type" value="Genomic_DNA"/>
</dbReference>
<reference evidence="3" key="2">
    <citation type="journal article" date="2020" name="Microorganisms">
        <title>Osmotic Adaptation and Compatible Solute Biosynthesis of Phototrophic Bacteria as Revealed from Genome Analyses.</title>
        <authorList>
            <person name="Imhoff J.F."/>
            <person name="Rahn T."/>
            <person name="Kunzel S."/>
            <person name="Keller A."/>
            <person name="Neulinger S.C."/>
        </authorList>
    </citation>
    <scope>NUCLEOTIDE SEQUENCE</scope>
    <source>
        <strain evidence="3">DSM 9154</strain>
    </source>
</reference>
<accession>A0A934UYW2</accession>
<dbReference type="Pfam" id="PF02470">
    <property type="entry name" value="MlaD"/>
    <property type="match status" value="1"/>
</dbReference>
<reference evidence="3" key="1">
    <citation type="submission" date="2017-08" db="EMBL/GenBank/DDBJ databases">
        <authorList>
            <person name="Imhoff J.F."/>
            <person name="Rahn T."/>
            <person name="Kuenzel S."/>
            <person name="Neulinger S.C."/>
        </authorList>
    </citation>
    <scope>NUCLEOTIDE SEQUENCE</scope>
    <source>
        <strain evidence="3">DSM 9154</strain>
    </source>
</reference>
<evidence type="ECO:0000313" key="4">
    <source>
        <dbReference type="Proteomes" id="UP000778970"/>
    </source>
</evidence>
<dbReference type="InterPro" id="IPR030970">
    <property type="entry name" value="ABC_MlaD"/>
</dbReference>
<dbReference type="PANTHER" id="PTHR33371:SF4">
    <property type="entry name" value="INTERMEMBRANE PHOSPHOLIPID TRANSPORT SYSTEM BINDING PROTEIN MLAD"/>
    <property type="match status" value="1"/>
</dbReference>
<dbReference type="AlphaFoldDB" id="A0A934UYW2"/>
<evidence type="ECO:0000256" key="1">
    <source>
        <dbReference type="SAM" id="MobiDB-lite"/>
    </source>
</evidence>
<name>A0A934UYW2_9PROT</name>